<reference evidence="7 8" key="1">
    <citation type="submission" date="2020-05" db="EMBL/GenBank/DDBJ databases">
        <title>Sulfurimonas marisnigri, sp. nov., and Sulfurimonas baltica, sp. nov., manganese oxide reducing chemolithoautotrophs of the class Epsilonproteobacteria isolated from the pelagic redoxclines of the Black and Baltic Seas and emended description of the genus Sulfurimonas.</title>
        <authorList>
            <person name="Henkel J.V."/>
            <person name="Laudan C."/>
            <person name="Werner J."/>
            <person name="Neu T."/>
            <person name="Plewe S."/>
            <person name="Sproer C."/>
            <person name="Bunk B."/>
            <person name="Schulz-Vogt H.N."/>
        </authorList>
    </citation>
    <scope>NUCLEOTIDE SEQUENCE [LARGE SCALE GENOMIC DNA]</scope>
    <source>
        <strain evidence="7 8">GD2</strain>
    </source>
</reference>
<dbReference type="InterPro" id="IPR017900">
    <property type="entry name" value="4Fe4S_Fe_S_CS"/>
</dbReference>
<dbReference type="PANTHER" id="PTHR43687:SF1">
    <property type="entry name" value="FERREDOXIN III"/>
    <property type="match status" value="1"/>
</dbReference>
<feature type="domain" description="4Fe-4S ferredoxin-type" evidence="6">
    <location>
        <begin position="7"/>
        <end position="36"/>
    </location>
</feature>
<evidence type="ECO:0000256" key="5">
    <source>
        <dbReference type="SAM" id="Coils"/>
    </source>
</evidence>
<dbReference type="GO" id="GO:0051539">
    <property type="term" value="F:4 iron, 4 sulfur cluster binding"/>
    <property type="evidence" value="ECO:0007669"/>
    <property type="project" value="UniProtKB-KW"/>
</dbReference>
<dbReference type="Pfam" id="PF13187">
    <property type="entry name" value="Fer4_9"/>
    <property type="match status" value="1"/>
</dbReference>
<dbReference type="KEGG" id="sbal:HUE88_02865"/>
<evidence type="ECO:0000256" key="4">
    <source>
        <dbReference type="ARBA" id="ARBA00023014"/>
    </source>
</evidence>
<gene>
    <name evidence="7" type="ORF">HUE88_02865</name>
</gene>
<evidence type="ECO:0000256" key="2">
    <source>
        <dbReference type="ARBA" id="ARBA00022723"/>
    </source>
</evidence>
<dbReference type="InterPro" id="IPR017896">
    <property type="entry name" value="4Fe4S_Fe-S-bd"/>
</dbReference>
<evidence type="ECO:0000313" key="8">
    <source>
        <dbReference type="Proteomes" id="UP000593994"/>
    </source>
</evidence>
<dbReference type="SUPFAM" id="SSF54862">
    <property type="entry name" value="4Fe-4S ferredoxins"/>
    <property type="match status" value="2"/>
</dbReference>
<dbReference type="RefSeq" id="WP_194370868.1">
    <property type="nucleotide sequence ID" value="NZ_CP054492.1"/>
</dbReference>
<evidence type="ECO:0000259" key="6">
    <source>
        <dbReference type="PROSITE" id="PS51379"/>
    </source>
</evidence>
<keyword evidence="5" id="KW-0175">Coiled coil</keyword>
<organism evidence="7 8">
    <name type="scientific">Candidatus Sulfurimonas baltica</name>
    <dbReference type="NCBI Taxonomy" id="2740404"/>
    <lineage>
        <taxon>Bacteria</taxon>
        <taxon>Pseudomonadati</taxon>
        <taxon>Campylobacterota</taxon>
        <taxon>Epsilonproteobacteria</taxon>
        <taxon>Campylobacterales</taxon>
        <taxon>Sulfurimonadaceae</taxon>
        <taxon>Sulfurimonas</taxon>
    </lineage>
</organism>
<keyword evidence="2" id="KW-0479">Metal-binding</keyword>
<keyword evidence="1" id="KW-0004">4Fe-4S</keyword>
<protein>
    <submittedName>
        <fullName evidence="7">4Fe-4S binding protein</fullName>
    </submittedName>
</protein>
<dbReference type="AlphaFoldDB" id="A0A7S7RNK5"/>
<name>A0A7S7RNK5_9BACT</name>
<keyword evidence="8" id="KW-1185">Reference proteome</keyword>
<sequence>MIQLSAGLCVRSLSKDSECNRCETICPTGAIVVADNPLPSINFSACVACGACDAVCPNEALSLDNFSATDFFFKFIEDDDNLISCKKNVPCIAALNIENIISMAVLKKEIVFDMGHCDGCEIAHKCKPQIEKNHEEASYILEAMENPAFIRVEDVKYEKADSKQGETSDRRDFLKNINLKAVAKTKHAFEKEIKKATDELVEHTLQKSDIALLKQKRIPDRRKLFFTAIKRVEKPSQFHIIETDEITFTSMKLLDSEKCTACQMCYRVCPTGALTSDVKNSKIDFDPFLCIKCHICHDVCEPDAITLSPSYNVKEFFEPAVQNLIKFNVRRCNECNVIFSTNTADKLCYRCKAEDEEARELWGITDDM</sequence>
<dbReference type="EMBL" id="CP054492">
    <property type="protein sequence ID" value="QOY52646.1"/>
    <property type="molecule type" value="Genomic_DNA"/>
</dbReference>
<dbReference type="Proteomes" id="UP000593994">
    <property type="component" value="Chromosome"/>
</dbReference>
<feature type="domain" description="4Fe-4S ferredoxin-type" evidence="6">
    <location>
        <begin position="37"/>
        <end position="66"/>
    </location>
</feature>
<dbReference type="PROSITE" id="PS51379">
    <property type="entry name" value="4FE4S_FER_2"/>
    <property type="match status" value="4"/>
</dbReference>
<evidence type="ECO:0000313" key="7">
    <source>
        <dbReference type="EMBL" id="QOY52646.1"/>
    </source>
</evidence>
<dbReference type="PANTHER" id="PTHR43687">
    <property type="entry name" value="ADENYLYLSULFATE REDUCTASE, BETA SUBUNIT"/>
    <property type="match status" value="1"/>
</dbReference>
<accession>A0A7S7RNK5</accession>
<feature type="domain" description="4Fe-4S ferredoxin-type" evidence="6">
    <location>
        <begin position="281"/>
        <end position="310"/>
    </location>
</feature>
<dbReference type="PROSITE" id="PS00198">
    <property type="entry name" value="4FE4S_FER_1"/>
    <property type="match status" value="3"/>
</dbReference>
<dbReference type="InterPro" id="IPR050572">
    <property type="entry name" value="Fe-S_Ferredoxin"/>
</dbReference>
<feature type="domain" description="4Fe-4S ferredoxin-type" evidence="6">
    <location>
        <begin position="250"/>
        <end position="279"/>
    </location>
</feature>
<keyword evidence="3" id="KW-0408">Iron</keyword>
<evidence type="ECO:0000256" key="3">
    <source>
        <dbReference type="ARBA" id="ARBA00023004"/>
    </source>
</evidence>
<feature type="coiled-coil region" evidence="5">
    <location>
        <begin position="179"/>
        <end position="206"/>
    </location>
</feature>
<evidence type="ECO:0000256" key="1">
    <source>
        <dbReference type="ARBA" id="ARBA00022485"/>
    </source>
</evidence>
<dbReference type="GO" id="GO:0046872">
    <property type="term" value="F:metal ion binding"/>
    <property type="evidence" value="ECO:0007669"/>
    <property type="project" value="UniProtKB-KW"/>
</dbReference>
<keyword evidence="4" id="KW-0411">Iron-sulfur</keyword>
<dbReference type="Gene3D" id="3.30.70.20">
    <property type="match status" value="2"/>
</dbReference>
<dbReference type="Pfam" id="PF13237">
    <property type="entry name" value="Fer4_10"/>
    <property type="match status" value="1"/>
</dbReference>
<proteinExistence type="predicted"/>